<dbReference type="WBParaSite" id="BPAG_0000733301-mRNA-1">
    <property type="protein sequence ID" value="BPAG_0000733301-mRNA-1"/>
    <property type="gene ID" value="BPAG_0000733301"/>
</dbReference>
<proteinExistence type="predicted"/>
<keyword evidence="2" id="KW-1185">Reference proteome</keyword>
<gene>
    <name evidence="1" type="ORF">BPAG_LOCUS7296</name>
</gene>
<sequence>MFGFAKETTQILFAIGKAGRTSNQNTSEYTKSNDLNDALFRLAYHRRAPKMTVTHTLDVKCSELSVLYNEGAFDDLATFFNDKSTIKQDKNLDPILMEVITVIDFVIHCPQIKVELRSKRGNLLDRKKKSATSTPFALGDMRDL</sequence>
<reference evidence="3" key="1">
    <citation type="submission" date="2017-02" db="UniProtKB">
        <authorList>
            <consortium name="WormBaseParasite"/>
        </authorList>
    </citation>
    <scope>IDENTIFICATION</scope>
</reference>
<accession>A0A0N4TGJ5</accession>
<evidence type="ECO:0000313" key="1">
    <source>
        <dbReference type="EMBL" id="VDN88482.1"/>
    </source>
</evidence>
<organism evidence="3">
    <name type="scientific">Brugia pahangi</name>
    <name type="common">Filarial nematode worm</name>
    <dbReference type="NCBI Taxonomy" id="6280"/>
    <lineage>
        <taxon>Eukaryota</taxon>
        <taxon>Metazoa</taxon>
        <taxon>Ecdysozoa</taxon>
        <taxon>Nematoda</taxon>
        <taxon>Chromadorea</taxon>
        <taxon>Rhabditida</taxon>
        <taxon>Spirurina</taxon>
        <taxon>Spiruromorpha</taxon>
        <taxon>Filarioidea</taxon>
        <taxon>Onchocercidae</taxon>
        <taxon>Brugia</taxon>
    </lineage>
</organism>
<name>A0A0N4TGJ5_BRUPA</name>
<dbReference type="AlphaFoldDB" id="A0A0N4TGJ5"/>
<evidence type="ECO:0000313" key="3">
    <source>
        <dbReference type="WBParaSite" id="BPAG_0000733301-mRNA-1"/>
    </source>
</evidence>
<protein>
    <submittedName>
        <fullName evidence="1 3">Uncharacterized protein</fullName>
    </submittedName>
</protein>
<dbReference type="EMBL" id="UZAD01008053">
    <property type="protein sequence ID" value="VDN88482.1"/>
    <property type="molecule type" value="Genomic_DNA"/>
</dbReference>
<dbReference type="Proteomes" id="UP000278627">
    <property type="component" value="Unassembled WGS sequence"/>
</dbReference>
<reference evidence="1 2" key="2">
    <citation type="submission" date="2018-11" db="EMBL/GenBank/DDBJ databases">
        <authorList>
            <consortium name="Pathogen Informatics"/>
        </authorList>
    </citation>
    <scope>NUCLEOTIDE SEQUENCE [LARGE SCALE GENOMIC DNA]</scope>
</reference>
<evidence type="ECO:0000313" key="2">
    <source>
        <dbReference type="Proteomes" id="UP000278627"/>
    </source>
</evidence>